<keyword evidence="3" id="KW-0378">Hydrolase</keyword>
<feature type="region of interest" description="Disordered" evidence="1">
    <location>
        <begin position="658"/>
        <end position="679"/>
    </location>
</feature>
<keyword evidence="4" id="KW-1185">Reference proteome</keyword>
<dbReference type="Proteomes" id="UP001501563">
    <property type="component" value="Unassembled WGS sequence"/>
</dbReference>
<evidence type="ECO:0000313" key="3">
    <source>
        <dbReference type="EMBL" id="GAA3884645.1"/>
    </source>
</evidence>
<protein>
    <submittedName>
        <fullName evidence="3">M6 family metalloprotease domain-containing protein</fullName>
    </submittedName>
</protein>
<name>A0ABP7KQT0_9ACTN</name>
<accession>A0ABP7KQT0</accession>
<feature type="region of interest" description="Disordered" evidence="1">
    <location>
        <begin position="30"/>
        <end position="81"/>
    </location>
</feature>
<reference evidence="4" key="1">
    <citation type="journal article" date="2019" name="Int. J. Syst. Evol. Microbiol.">
        <title>The Global Catalogue of Microorganisms (GCM) 10K type strain sequencing project: providing services to taxonomists for standard genome sequencing and annotation.</title>
        <authorList>
            <consortium name="The Broad Institute Genomics Platform"/>
            <consortium name="The Broad Institute Genome Sequencing Center for Infectious Disease"/>
            <person name="Wu L."/>
            <person name="Ma J."/>
        </authorList>
    </citation>
    <scope>NUCLEOTIDE SEQUENCE [LARGE SCALE GENOMIC DNA]</scope>
    <source>
        <strain evidence="4">JCM 16578</strain>
    </source>
</reference>
<comment type="caution">
    <text evidence="3">The sequence shown here is derived from an EMBL/GenBank/DDBJ whole genome shotgun (WGS) entry which is preliminary data.</text>
</comment>
<feature type="signal peptide" evidence="2">
    <location>
        <begin position="1"/>
        <end position="31"/>
    </location>
</feature>
<dbReference type="EMBL" id="BAAAZA010000020">
    <property type="protein sequence ID" value="GAA3884645.1"/>
    <property type="molecule type" value="Genomic_DNA"/>
</dbReference>
<feature type="compositionally biased region" description="Low complexity" evidence="1">
    <location>
        <begin position="53"/>
        <end position="63"/>
    </location>
</feature>
<keyword evidence="2" id="KW-0732">Signal</keyword>
<feature type="chain" id="PRO_5047124173" evidence="2">
    <location>
        <begin position="32"/>
        <end position="679"/>
    </location>
</feature>
<keyword evidence="3" id="KW-0482">Metalloprotease</keyword>
<keyword evidence="3" id="KW-0645">Protease</keyword>
<dbReference type="GO" id="GO:0008237">
    <property type="term" value="F:metallopeptidase activity"/>
    <property type="evidence" value="ECO:0007669"/>
    <property type="project" value="UniProtKB-KW"/>
</dbReference>
<gene>
    <name evidence="3" type="ORF">GCM10022207_59760</name>
</gene>
<evidence type="ECO:0000256" key="2">
    <source>
        <dbReference type="SAM" id="SignalP"/>
    </source>
</evidence>
<sequence length="679" mass="73117">MWSGLIGGRTRAVAAGAVAMVTALIGSSAGAAPAGPAGPPPAAAHISDPFAPIDPQHPQDQQDMTWSDYKKVPGTNWADPQLQPTQKKLRIALVAVDFPDQPFVMTMPKKSDPFGNPQIDPVSRDDIPGFYADFYNKPSALNHGHTVNEYWMEQTGGRIGVEFVPFGPYRAPRPSYEYGLNDIGQEREGCPSGHTCDGSIEKDIDPVWKQDVGADEAKTFDRVMRIYAGYDETSVWQEFGEMKFQTPQDVPDEWGPPDPDLPNAVRSRYTGFTSWKAGSQLWGNSGIRQGESSGTITHEITHTFGIGDNNNNPYVEPYHRVGTGPFDVLDRGSFNGPGGPHNRWQVPATQGASMPAGQTVRTKTKLGFLDDDQLLTLSPQALADHGLAVFDVRARSAKVKKNQLQGIEIDLGTDKTPACDVNTDPFCSGPGFTDYTIETVQRIGADSFTPDHGVMLTKNKPFDDEGASCGYLCFSWMIDANPQDINMVDFTRPDGTKVMRSIGDYRQLNDGLFHAGTGSGSAYEYTDTANRLKFYVINMKTDPAGELSYTVAVRSLDGSGPQTRGVALSHGSSAGDAQRRGAVCTFQLANTGHGSSGATDKSAAYRDADVYRLSATAQGAGWRAEVPNALATAKVGERTTVNVAVAAGKGAANHSKVTLTARSESDPHKTAQANCTVHR</sequence>
<proteinExistence type="predicted"/>
<evidence type="ECO:0000313" key="4">
    <source>
        <dbReference type="Proteomes" id="UP001501563"/>
    </source>
</evidence>
<evidence type="ECO:0000256" key="1">
    <source>
        <dbReference type="SAM" id="MobiDB-lite"/>
    </source>
</evidence>
<organism evidence="3 4">
    <name type="scientific">Streptomyces lannensis</name>
    <dbReference type="NCBI Taxonomy" id="766498"/>
    <lineage>
        <taxon>Bacteria</taxon>
        <taxon>Bacillati</taxon>
        <taxon>Actinomycetota</taxon>
        <taxon>Actinomycetes</taxon>
        <taxon>Kitasatosporales</taxon>
        <taxon>Streptomycetaceae</taxon>
        <taxon>Streptomyces</taxon>
    </lineage>
</organism>